<feature type="region of interest" description="Disordered" evidence="1">
    <location>
        <begin position="379"/>
        <end position="503"/>
    </location>
</feature>
<keyword evidence="2" id="KW-0472">Membrane</keyword>
<dbReference type="EMBL" id="JABEBT010000116">
    <property type="protein sequence ID" value="KAF7631172.1"/>
    <property type="molecule type" value="Genomic_DNA"/>
</dbReference>
<feature type="transmembrane region" description="Helical" evidence="2">
    <location>
        <begin position="20"/>
        <end position="38"/>
    </location>
</feature>
<dbReference type="AlphaFoldDB" id="A0A8S9ZFA9"/>
<evidence type="ECO:0000313" key="4">
    <source>
        <dbReference type="Proteomes" id="UP000605970"/>
    </source>
</evidence>
<protein>
    <submittedName>
        <fullName evidence="3">Uncharacterized protein</fullName>
    </submittedName>
</protein>
<keyword evidence="2" id="KW-1133">Transmembrane helix</keyword>
<comment type="caution">
    <text evidence="3">The sequence shown here is derived from an EMBL/GenBank/DDBJ whole genome shotgun (WGS) entry which is preliminary data.</text>
</comment>
<feature type="compositionally biased region" description="Basic and acidic residues" evidence="1">
    <location>
        <begin position="392"/>
        <end position="401"/>
    </location>
</feature>
<gene>
    <name evidence="3" type="ORF">Mgra_00008612</name>
</gene>
<feature type="compositionally biased region" description="Polar residues" evidence="1">
    <location>
        <begin position="489"/>
        <end position="503"/>
    </location>
</feature>
<name>A0A8S9ZFA9_9BILA</name>
<evidence type="ECO:0000256" key="1">
    <source>
        <dbReference type="SAM" id="MobiDB-lite"/>
    </source>
</evidence>
<evidence type="ECO:0000256" key="2">
    <source>
        <dbReference type="SAM" id="Phobius"/>
    </source>
</evidence>
<reference evidence="3" key="1">
    <citation type="journal article" date="2020" name="Ecol. Evol.">
        <title>Genome structure and content of the rice root-knot nematode (Meloidogyne graminicola).</title>
        <authorList>
            <person name="Phan N.T."/>
            <person name="Danchin E.G.J."/>
            <person name="Klopp C."/>
            <person name="Perfus-Barbeoch L."/>
            <person name="Kozlowski D.K."/>
            <person name="Koutsovoulos G.D."/>
            <person name="Lopez-Roques C."/>
            <person name="Bouchez O."/>
            <person name="Zahm M."/>
            <person name="Besnard G."/>
            <person name="Bellafiore S."/>
        </authorList>
    </citation>
    <scope>NUCLEOTIDE SEQUENCE</scope>
    <source>
        <strain evidence="3">VN-18</strain>
    </source>
</reference>
<organism evidence="3 4">
    <name type="scientific">Meloidogyne graminicola</name>
    <dbReference type="NCBI Taxonomy" id="189291"/>
    <lineage>
        <taxon>Eukaryota</taxon>
        <taxon>Metazoa</taxon>
        <taxon>Ecdysozoa</taxon>
        <taxon>Nematoda</taxon>
        <taxon>Chromadorea</taxon>
        <taxon>Rhabditida</taxon>
        <taxon>Tylenchina</taxon>
        <taxon>Tylenchomorpha</taxon>
        <taxon>Tylenchoidea</taxon>
        <taxon>Meloidogynidae</taxon>
        <taxon>Meloidogyninae</taxon>
        <taxon>Meloidogyne</taxon>
    </lineage>
</organism>
<keyword evidence="2" id="KW-0812">Transmembrane</keyword>
<feature type="compositionally biased region" description="Acidic residues" evidence="1">
    <location>
        <begin position="409"/>
        <end position="426"/>
    </location>
</feature>
<sequence length="582" mass="67155">MLDLVAFGIRKFASYFNMKYSTTIIFILSQLSFILYVSCYDFRMEVLPSNYEWEVSLKASGFKIEGVSKQSTKLNQSQLIFKVEPKGNKKKYRLFVKISSKNEINGRIRSQEWELYPKSTKKDVNFYDFTKMHRFNFGLFGKEKLYLHFELKNFPKPEHNDREYYISVIEYNNTSWRLKEEDIEGHPFHLSLERKNKKYFSKANIWRKSSLNICVQMEVKCNICGKFKKNIYLADGSKYCKRCKGEMEATCEAHPETTKHLQYEKIKTRKCIVVDNPIFQKKDNPQFIYTIDFNKKKNRSSNINKVQHVDIPLHFNPVEVPHYISEKFDGGESTTSSSGNSSSLLSKSFRRVLSFRNSPSKKEIKKLRNDNIGSFSMSSTVDQVEEVEESDNEHITFKDSNESFNESINELDNEVDSDYESEDDGENVIQSTNGRRANIPPINAIDEGKKSQNINPSPHKFGVNIPTPHPYTSHSTFSDTSDHEHSEEQPASSSNTNTNNRDINLQRDTASPVFSGYPQAPINQDALYVQAYNSGNILATEHRGGYSAPPPYSGAPQTPMPYSYYYPKVFQVMEAIKIVILI</sequence>
<keyword evidence="4" id="KW-1185">Reference proteome</keyword>
<proteinExistence type="predicted"/>
<dbReference type="Proteomes" id="UP000605970">
    <property type="component" value="Unassembled WGS sequence"/>
</dbReference>
<evidence type="ECO:0000313" key="3">
    <source>
        <dbReference type="EMBL" id="KAF7631172.1"/>
    </source>
</evidence>
<accession>A0A8S9ZFA9</accession>